<dbReference type="Pfam" id="PF19782">
    <property type="entry name" value="DUF6267"/>
    <property type="match status" value="2"/>
</dbReference>
<dbReference type="Proteomes" id="UP000515683">
    <property type="component" value="Segment"/>
</dbReference>
<organism evidence="1 2">
    <name type="scientific">Synechococcus phage S-SCSM1</name>
    <dbReference type="NCBI Taxonomy" id="2588487"/>
    <lineage>
        <taxon>Viruses</taxon>
        <taxon>Duplodnaviria</taxon>
        <taxon>Heunggongvirae</taxon>
        <taxon>Uroviricota</taxon>
        <taxon>Caudoviricetes</taxon>
        <taxon>Pantevenvirales</taxon>
        <taxon>Kyanoviridae</taxon>
        <taxon>Zhoulongquanvirus</taxon>
        <taxon>Zhoulongquanvirus esscess</taxon>
    </lineage>
</organism>
<sequence>MQNKHQEHPEDTILTGDLSAINLLYNFTHASVKMDGIAIVWGKDPATGTFFVGNKAVFNKKKIRIAHSHEEIDFFYEDEMAEILHLAYNFLPRTDRIFQGDFLGWGAGTIFTQNTITYEFPEVVTQKFIVAPHTEYFAENDLRDAVASPLKEHFDDNQKVKWVQPCVDWMRSPETPQIDTTDVKFLDKRTADCCKKIINAFIREGKELTYELLTLVFDCPKLASLYLTVIEMKEDLMDSLKITNCPKSYIGDLQIKQEGFTIADESGQVVKLVDREIFSMNNFNMPKRWETPGR</sequence>
<evidence type="ECO:0000313" key="2">
    <source>
        <dbReference type="Proteomes" id="UP000515683"/>
    </source>
</evidence>
<proteinExistence type="predicted"/>
<keyword evidence="2" id="KW-1185">Reference proteome</keyword>
<evidence type="ECO:0000313" key="1">
    <source>
        <dbReference type="EMBL" id="QFG06521.1"/>
    </source>
</evidence>
<name>A0A6M2ZHP9_9CAUD</name>
<accession>A0A6M2ZHP9</accession>
<gene>
    <name evidence="1" type="ORF">SSCSM1_257</name>
</gene>
<reference evidence="1" key="1">
    <citation type="submission" date="2019-04" db="EMBL/GenBank/DDBJ databases">
        <title>Genomic and proteomic characterization of cyanophage S-SCSM1 provides new insights into understanding the viral gene diversity and phage-host interactions.</title>
        <authorList>
            <person name="Wang Q."/>
            <person name="Xu Y."/>
            <person name="Jiao N."/>
            <person name="Zhang R."/>
        </authorList>
    </citation>
    <scope>NUCLEOTIDE SEQUENCE [LARGE SCALE GENOMIC DNA]</scope>
</reference>
<protein>
    <submittedName>
        <fullName evidence="1">Uncharacterized protein</fullName>
    </submittedName>
</protein>
<dbReference type="EMBL" id="MK867354">
    <property type="protein sequence ID" value="QFG06521.1"/>
    <property type="molecule type" value="Genomic_DNA"/>
</dbReference>
<dbReference type="InterPro" id="IPR046234">
    <property type="entry name" value="DUF6267"/>
</dbReference>